<dbReference type="Gene3D" id="4.10.280.10">
    <property type="entry name" value="Helix-loop-helix DNA-binding domain"/>
    <property type="match status" value="1"/>
</dbReference>
<dbReference type="InterPro" id="IPR050283">
    <property type="entry name" value="E-box_TF_Regulators"/>
</dbReference>
<dbReference type="PANTHER" id="PTHR23349">
    <property type="entry name" value="BASIC HELIX-LOOP-HELIX TRANSCRIPTION FACTOR, TWIST"/>
    <property type="match status" value="1"/>
</dbReference>
<dbReference type="PANTHER" id="PTHR23349:SF108">
    <property type="entry name" value="BHLH DOMAIN-CONTAINING PROTEIN"/>
    <property type="match status" value="1"/>
</dbReference>
<dbReference type="InterPro" id="IPR036638">
    <property type="entry name" value="HLH_DNA-bd_sf"/>
</dbReference>
<organism evidence="4 5">
    <name type="scientific">Toxocara canis</name>
    <name type="common">Canine roundworm</name>
    <dbReference type="NCBI Taxonomy" id="6265"/>
    <lineage>
        <taxon>Eukaryota</taxon>
        <taxon>Metazoa</taxon>
        <taxon>Ecdysozoa</taxon>
        <taxon>Nematoda</taxon>
        <taxon>Chromadorea</taxon>
        <taxon>Rhabditida</taxon>
        <taxon>Spirurina</taxon>
        <taxon>Ascaridomorpha</taxon>
        <taxon>Ascaridoidea</taxon>
        <taxon>Toxocaridae</taxon>
        <taxon>Toxocara</taxon>
    </lineage>
</organism>
<feature type="compositionally biased region" description="Polar residues" evidence="2">
    <location>
        <begin position="19"/>
        <end position="29"/>
    </location>
</feature>
<name>A0A0B2VRP7_TOXCA</name>
<dbReference type="OrthoDB" id="6241467at2759"/>
<feature type="domain" description="BHLH" evidence="3">
    <location>
        <begin position="26"/>
        <end position="77"/>
    </location>
</feature>
<proteinExistence type="predicted"/>
<keyword evidence="1" id="KW-0238">DNA-binding</keyword>
<reference evidence="4 5" key="1">
    <citation type="submission" date="2014-11" db="EMBL/GenBank/DDBJ databases">
        <title>Genetic blueprint of the zoonotic pathogen Toxocara canis.</title>
        <authorList>
            <person name="Zhu X.-Q."/>
            <person name="Korhonen P.K."/>
            <person name="Cai H."/>
            <person name="Young N.D."/>
            <person name="Nejsum P."/>
            <person name="von Samson-Himmelstjerna G."/>
            <person name="Boag P.R."/>
            <person name="Tan P."/>
            <person name="Li Q."/>
            <person name="Min J."/>
            <person name="Yang Y."/>
            <person name="Wang X."/>
            <person name="Fang X."/>
            <person name="Hall R.S."/>
            <person name="Hofmann A."/>
            <person name="Sternberg P.W."/>
            <person name="Jex A.R."/>
            <person name="Gasser R.B."/>
        </authorList>
    </citation>
    <scope>NUCLEOTIDE SEQUENCE [LARGE SCALE GENOMIC DNA]</scope>
    <source>
        <strain evidence="4">PN_DK_2014</strain>
    </source>
</reference>
<keyword evidence="5" id="KW-1185">Reference proteome</keyword>
<dbReference type="GO" id="GO:0046983">
    <property type="term" value="F:protein dimerization activity"/>
    <property type="evidence" value="ECO:0007669"/>
    <property type="project" value="InterPro"/>
</dbReference>
<dbReference type="Proteomes" id="UP000031036">
    <property type="component" value="Unassembled WGS sequence"/>
</dbReference>
<evidence type="ECO:0000256" key="1">
    <source>
        <dbReference type="ARBA" id="ARBA00023125"/>
    </source>
</evidence>
<dbReference type="GO" id="GO:0032502">
    <property type="term" value="P:developmental process"/>
    <property type="evidence" value="ECO:0007669"/>
    <property type="project" value="TreeGrafter"/>
</dbReference>
<comment type="caution">
    <text evidence="4">The sequence shown here is derived from an EMBL/GenBank/DDBJ whole genome shotgun (WGS) entry which is preliminary data.</text>
</comment>
<protein>
    <submittedName>
        <fullName evidence="4">Achaete-scute-like protein 5</fullName>
    </submittedName>
</protein>
<dbReference type="InterPro" id="IPR011598">
    <property type="entry name" value="bHLH_dom"/>
</dbReference>
<dbReference type="STRING" id="6265.A0A0B2VRP7"/>
<evidence type="ECO:0000313" key="5">
    <source>
        <dbReference type="Proteomes" id="UP000031036"/>
    </source>
</evidence>
<dbReference type="EMBL" id="JPKZ01001073">
    <property type="protein sequence ID" value="KHN84082.1"/>
    <property type="molecule type" value="Genomic_DNA"/>
</dbReference>
<evidence type="ECO:0000259" key="3">
    <source>
        <dbReference type="PROSITE" id="PS50888"/>
    </source>
</evidence>
<dbReference type="SUPFAM" id="SSF47459">
    <property type="entry name" value="HLH, helix-loop-helix DNA-binding domain"/>
    <property type="match status" value="1"/>
</dbReference>
<dbReference type="AlphaFoldDB" id="A0A0B2VRP7"/>
<dbReference type="CDD" id="cd11418">
    <property type="entry name" value="bHLH_TS_ASCL"/>
    <property type="match status" value="1"/>
</dbReference>
<accession>A0A0B2VRP7</accession>
<dbReference type="SMART" id="SM00353">
    <property type="entry name" value="HLH"/>
    <property type="match status" value="1"/>
</dbReference>
<feature type="compositionally biased region" description="Polar residues" evidence="2">
    <location>
        <begin position="1"/>
        <end position="12"/>
    </location>
</feature>
<feature type="region of interest" description="Disordered" evidence="2">
    <location>
        <begin position="1"/>
        <end position="37"/>
    </location>
</feature>
<sequence length="147" mass="16954">MSSQSTTKNYRQMSAKLSYGSQKSPYQIQRRNERERKRVHQINLGYQLLSQTVPTSQSRKLSKLETLREAVRYIRYLQHVLEQSEKHSIQSHQQTSSISPTLRLPPLDGAGLFQYESSSTPCSYSDYHDIPYKTSPSLNTSDSCSIY</sequence>
<dbReference type="GO" id="GO:0000977">
    <property type="term" value="F:RNA polymerase II transcription regulatory region sequence-specific DNA binding"/>
    <property type="evidence" value="ECO:0007669"/>
    <property type="project" value="TreeGrafter"/>
</dbReference>
<evidence type="ECO:0000313" key="4">
    <source>
        <dbReference type="EMBL" id="KHN84082.1"/>
    </source>
</evidence>
<dbReference type="GO" id="GO:0000981">
    <property type="term" value="F:DNA-binding transcription factor activity, RNA polymerase II-specific"/>
    <property type="evidence" value="ECO:0007669"/>
    <property type="project" value="TreeGrafter"/>
</dbReference>
<dbReference type="Pfam" id="PF00010">
    <property type="entry name" value="HLH"/>
    <property type="match status" value="1"/>
</dbReference>
<evidence type="ECO:0000256" key="2">
    <source>
        <dbReference type="SAM" id="MobiDB-lite"/>
    </source>
</evidence>
<gene>
    <name evidence="4" type="primary">ASCL5</name>
    <name evidence="4" type="ORF">Tcan_09230</name>
</gene>
<dbReference type="PROSITE" id="PS50888">
    <property type="entry name" value="BHLH"/>
    <property type="match status" value="1"/>
</dbReference>